<evidence type="ECO:0000256" key="3">
    <source>
        <dbReference type="ARBA" id="ARBA00022833"/>
    </source>
</evidence>
<gene>
    <name evidence="5" type="ORF">MM171A01268_0006</name>
</gene>
<evidence type="ECO:0000256" key="1">
    <source>
        <dbReference type="ARBA" id="ARBA00022723"/>
    </source>
</evidence>
<dbReference type="Gene3D" id="3.40.1360.10">
    <property type="match status" value="1"/>
</dbReference>
<evidence type="ECO:0000256" key="2">
    <source>
        <dbReference type="ARBA" id="ARBA00022771"/>
    </source>
</evidence>
<dbReference type="GO" id="GO:0003899">
    <property type="term" value="F:DNA-directed RNA polymerase activity"/>
    <property type="evidence" value="ECO:0007669"/>
    <property type="project" value="InterPro"/>
</dbReference>
<dbReference type="SUPFAM" id="SSF56731">
    <property type="entry name" value="DNA primase core"/>
    <property type="match status" value="1"/>
</dbReference>
<dbReference type="GO" id="GO:0006269">
    <property type="term" value="P:DNA replication, synthesis of primer"/>
    <property type="evidence" value="ECO:0007669"/>
    <property type="project" value="TreeGrafter"/>
</dbReference>
<dbReference type="SUPFAM" id="SSF57783">
    <property type="entry name" value="Zinc beta-ribbon"/>
    <property type="match status" value="1"/>
</dbReference>
<dbReference type="GO" id="GO:0003677">
    <property type="term" value="F:DNA binding"/>
    <property type="evidence" value="ECO:0007669"/>
    <property type="project" value="InterPro"/>
</dbReference>
<sequence>MTDNIEQFDIKSFFDSEEIEYLEHGKNVASGWIGISCPFCGDYSNHCGINLKTNLFSCWVCSEKGNIIKLVKEIKKISYKAAQSLLNSHVYTNMYYQPDSNYQSGIDQVIQASKVLIYPRYTLQEIPEIHKKYLISRNFDPDFLKEKYKLKFTHNTGNYRFKIIVPIFINKKNVSWIAVDVIRKGLTAPYIKCPLEMSIVSANNCLYNIDSAKTTAILVEGITDVWRCGDGVIASMTKSITPEQILLLEQKGIKKVFVMYDSDAVNSAKKTANKLSGLFETEVIELSEGDPADLSSEEVSEIRNLLK</sequence>
<feature type="domain" description="Zinc finger CHC2-type" evidence="4">
    <location>
        <begin position="32"/>
        <end position="87"/>
    </location>
</feature>
<accession>A0A6M3LV53</accession>
<dbReference type="InterPro" id="IPR036977">
    <property type="entry name" value="DNA_primase_Znf_CHC2"/>
</dbReference>
<dbReference type="InterPro" id="IPR002694">
    <property type="entry name" value="Znf_CHC2"/>
</dbReference>
<dbReference type="Pfam" id="PF01807">
    <property type="entry name" value="Zn_ribbon_DnaG"/>
    <property type="match status" value="1"/>
</dbReference>
<organism evidence="5">
    <name type="scientific">viral metagenome</name>
    <dbReference type="NCBI Taxonomy" id="1070528"/>
    <lineage>
        <taxon>unclassified sequences</taxon>
        <taxon>metagenomes</taxon>
        <taxon>organismal metagenomes</taxon>
    </lineage>
</organism>
<reference evidence="5" key="1">
    <citation type="submission" date="2020-03" db="EMBL/GenBank/DDBJ databases">
        <title>The deep terrestrial virosphere.</title>
        <authorList>
            <person name="Holmfeldt K."/>
            <person name="Nilsson E."/>
            <person name="Simone D."/>
            <person name="Lopez-Fernandez M."/>
            <person name="Wu X."/>
            <person name="de Brujin I."/>
            <person name="Lundin D."/>
            <person name="Andersson A."/>
            <person name="Bertilsson S."/>
            <person name="Dopson M."/>
        </authorList>
    </citation>
    <scope>NUCLEOTIDE SEQUENCE</scope>
    <source>
        <strain evidence="5">MM171A01268</strain>
    </source>
</reference>
<dbReference type="GO" id="GO:0005737">
    <property type="term" value="C:cytoplasm"/>
    <property type="evidence" value="ECO:0007669"/>
    <property type="project" value="TreeGrafter"/>
</dbReference>
<proteinExistence type="predicted"/>
<keyword evidence="2" id="KW-0863">Zinc-finger</keyword>
<dbReference type="PANTHER" id="PTHR30313">
    <property type="entry name" value="DNA PRIMASE"/>
    <property type="match status" value="1"/>
</dbReference>
<dbReference type="PANTHER" id="PTHR30313:SF2">
    <property type="entry name" value="DNA PRIMASE"/>
    <property type="match status" value="1"/>
</dbReference>
<protein>
    <submittedName>
        <fullName evidence="5">Putative primase</fullName>
    </submittedName>
</protein>
<keyword evidence="1" id="KW-0479">Metal-binding</keyword>
<dbReference type="GO" id="GO:0008270">
    <property type="term" value="F:zinc ion binding"/>
    <property type="evidence" value="ECO:0007669"/>
    <property type="project" value="UniProtKB-KW"/>
</dbReference>
<dbReference type="InterPro" id="IPR050219">
    <property type="entry name" value="DnaG_primase"/>
</dbReference>
<dbReference type="Gene3D" id="3.90.580.10">
    <property type="entry name" value="Zinc finger, CHC2-type domain"/>
    <property type="match status" value="1"/>
</dbReference>
<evidence type="ECO:0000259" key="4">
    <source>
        <dbReference type="SMART" id="SM00400"/>
    </source>
</evidence>
<dbReference type="AlphaFoldDB" id="A0A6M3LV53"/>
<dbReference type="SMART" id="SM00400">
    <property type="entry name" value="ZnF_CHCC"/>
    <property type="match status" value="1"/>
</dbReference>
<evidence type="ECO:0000313" key="5">
    <source>
        <dbReference type="EMBL" id="QJA99177.1"/>
    </source>
</evidence>
<dbReference type="EMBL" id="MT143633">
    <property type="protein sequence ID" value="QJA99177.1"/>
    <property type="molecule type" value="Genomic_DNA"/>
</dbReference>
<name>A0A6M3LV53_9ZZZZ</name>
<keyword evidence="3" id="KW-0862">Zinc</keyword>